<gene>
    <name evidence="1" type="ORF">ACFQ1T_14315</name>
</gene>
<dbReference type="EMBL" id="JBHTJW010000010">
    <property type="protein sequence ID" value="MFD0930955.1"/>
    <property type="molecule type" value="Genomic_DNA"/>
</dbReference>
<name>A0ABW3GK93_9PROT</name>
<protein>
    <submittedName>
        <fullName evidence="1">Uncharacterized protein</fullName>
    </submittedName>
</protein>
<evidence type="ECO:0000313" key="2">
    <source>
        <dbReference type="Proteomes" id="UP001597106"/>
    </source>
</evidence>
<evidence type="ECO:0000313" key="1">
    <source>
        <dbReference type="EMBL" id="MFD0930955.1"/>
    </source>
</evidence>
<proteinExistence type="predicted"/>
<dbReference type="Proteomes" id="UP001597106">
    <property type="component" value="Unassembled WGS sequence"/>
</dbReference>
<reference evidence="2" key="1">
    <citation type="journal article" date="2019" name="Int. J. Syst. Evol. Microbiol.">
        <title>The Global Catalogue of Microorganisms (GCM) 10K type strain sequencing project: providing services to taxonomists for standard genome sequencing and annotation.</title>
        <authorList>
            <consortium name="The Broad Institute Genomics Platform"/>
            <consortium name="The Broad Institute Genome Sequencing Center for Infectious Disease"/>
            <person name="Wu L."/>
            <person name="Ma J."/>
        </authorList>
    </citation>
    <scope>NUCLEOTIDE SEQUENCE [LARGE SCALE GENOMIC DNA]</scope>
    <source>
        <strain evidence="2">CCUG 59685</strain>
    </source>
</reference>
<accession>A0ABW3GK93</accession>
<dbReference type="RefSeq" id="WP_379077987.1">
    <property type="nucleotide sequence ID" value="NZ_JBHTJW010000010.1"/>
</dbReference>
<sequence length="59" mass="7299">SVILIFKEQCLEGFSLFRFNFQRFKRSAHYTEVFRSVKHQIHLILKRIFAWLREQDLNL</sequence>
<feature type="non-terminal residue" evidence="1">
    <location>
        <position position="1"/>
    </location>
</feature>
<organism evidence="1 2">
    <name type="scientific">Methylophilus glucosoxydans</name>
    <dbReference type="NCBI Taxonomy" id="752553"/>
    <lineage>
        <taxon>Bacteria</taxon>
        <taxon>Pseudomonadati</taxon>
        <taxon>Pseudomonadota</taxon>
        <taxon>Betaproteobacteria</taxon>
        <taxon>Nitrosomonadales</taxon>
        <taxon>Methylophilaceae</taxon>
        <taxon>Methylophilus</taxon>
    </lineage>
</organism>
<keyword evidence="2" id="KW-1185">Reference proteome</keyword>
<comment type="caution">
    <text evidence="1">The sequence shown here is derived from an EMBL/GenBank/DDBJ whole genome shotgun (WGS) entry which is preliminary data.</text>
</comment>